<protein>
    <submittedName>
        <fullName evidence="10">Acyl-CoA dehydrogenase</fullName>
    </submittedName>
</protein>
<evidence type="ECO:0000256" key="6">
    <source>
        <dbReference type="RuleBase" id="RU362125"/>
    </source>
</evidence>
<feature type="domain" description="Acyl-CoA dehydrogenase/oxidase C-terminal" evidence="7">
    <location>
        <begin position="229"/>
        <end position="378"/>
    </location>
</feature>
<dbReference type="RefSeq" id="WP_089959163.1">
    <property type="nucleotide sequence ID" value="NZ_FNAV01000007.1"/>
</dbReference>
<dbReference type="SUPFAM" id="SSF56645">
    <property type="entry name" value="Acyl-CoA dehydrogenase NM domain-like"/>
    <property type="match status" value="1"/>
</dbReference>
<dbReference type="InterPro" id="IPR046373">
    <property type="entry name" value="Acyl-CoA_Oxase/DH_mid-dom_sf"/>
</dbReference>
<dbReference type="GO" id="GO:0050660">
    <property type="term" value="F:flavin adenine dinucleotide binding"/>
    <property type="evidence" value="ECO:0007669"/>
    <property type="project" value="InterPro"/>
</dbReference>
<dbReference type="FunFam" id="2.40.110.10:FF:000002">
    <property type="entry name" value="Acyl-CoA dehydrogenase fadE12"/>
    <property type="match status" value="1"/>
</dbReference>
<keyword evidence="4 6" id="KW-0274">FAD</keyword>
<feature type="domain" description="Acyl-CoA oxidase/dehydrogenase middle" evidence="8">
    <location>
        <begin position="121"/>
        <end position="217"/>
    </location>
</feature>
<dbReference type="Gene3D" id="1.10.540.10">
    <property type="entry name" value="Acyl-CoA dehydrogenase/oxidase, N-terminal domain"/>
    <property type="match status" value="1"/>
</dbReference>
<keyword evidence="3 6" id="KW-0285">Flavoprotein</keyword>
<dbReference type="Pfam" id="PF02771">
    <property type="entry name" value="Acyl-CoA_dh_N"/>
    <property type="match status" value="1"/>
</dbReference>
<dbReference type="PIRSF" id="PIRSF016578">
    <property type="entry name" value="HsaA"/>
    <property type="match status" value="1"/>
</dbReference>
<dbReference type="InterPro" id="IPR037069">
    <property type="entry name" value="AcylCoA_DH/ox_N_sf"/>
</dbReference>
<evidence type="ECO:0000256" key="1">
    <source>
        <dbReference type="ARBA" id="ARBA00001974"/>
    </source>
</evidence>
<dbReference type="InterPro" id="IPR009100">
    <property type="entry name" value="AcylCoA_DH/oxidase_NM_dom_sf"/>
</dbReference>
<dbReference type="PANTHER" id="PTHR43884:SF40">
    <property type="entry name" value="ACYL-COA DEHYDROGENASE"/>
    <property type="match status" value="1"/>
</dbReference>
<dbReference type="Pfam" id="PF02770">
    <property type="entry name" value="Acyl-CoA_dh_M"/>
    <property type="match status" value="1"/>
</dbReference>
<dbReference type="AlphaFoldDB" id="A0A1G7FE85"/>
<dbReference type="SUPFAM" id="SSF47203">
    <property type="entry name" value="Acyl-CoA dehydrogenase C-terminal domain-like"/>
    <property type="match status" value="1"/>
</dbReference>
<dbReference type="Proteomes" id="UP000198994">
    <property type="component" value="Unassembled WGS sequence"/>
</dbReference>
<evidence type="ECO:0000256" key="5">
    <source>
        <dbReference type="ARBA" id="ARBA00023002"/>
    </source>
</evidence>
<evidence type="ECO:0000259" key="9">
    <source>
        <dbReference type="Pfam" id="PF02771"/>
    </source>
</evidence>
<evidence type="ECO:0000256" key="4">
    <source>
        <dbReference type="ARBA" id="ARBA00022827"/>
    </source>
</evidence>
<evidence type="ECO:0000313" key="10">
    <source>
        <dbReference type="EMBL" id="SDE74192.1"/>
    </source>
</evidence>
<keyword evidence="11" id="KW-1185">Reference proteome</keyword>
<dbReference type="Gene3D" id="2.40.110.10">
    <property type="entry name" value="Butyryl-CoA Dehydrogenase, subunit A, domain 2"/>
    <property type="match status" value="1"/>
</dbReference>
<evidence type="ECO:0000313" key="11">
    <source>
        <dbReference type="Proteomes" id="UP000198994"/>
    </source>
</evidence>
<evidence type="ECO:0000259" key="7">
    <source>
        <dbReference type="Pfam" id="PF00441"/>
    </source>
</evidence>
<dbReference type="Pfam" id="PF00441">
    <property type="entry name" value="Acyl-CoA_dh_1"/>
    <property type="match status" value="1"/>
</dbReference>
<dbReference type="InterPro" id="IPR009075">
    <property type="entry name" value="AcylCo_DH/oxidase_C"/>
</dbReference>
<dbReference type="PANTHER" id="PTHR43884">
    <property type="entry name" value="ACYL-COA DEHYDROGENASE"/>
    <property type="match status" value="1"/>
</dbReference>
<dbReference type="EMBL" id="FNAV01000007">
    <property type="protein sequence ID" value="SDE74192.1"/>
    <property type="molecule type" value="Genomic_DNA"/>
</dbReference>
<evidence type="ECO:0000256" key="3">
    <source>
        <dbReference type="ARBA" id="ARBA00022630"/>
    </source>
</evidence>
<evidence type="ECO:0000259" key="8">
    <source>
        <dbReference type="Pfam" id="PF02770"/>
    </source>
</evidence>
<comment type="similarity">
    <text evidence="2 6">Belongs to the acyl-CoA dehydrogenase family.</text>
</comment>
<reference evidence="11" key="1">
    <citation type="submission" date="2016-10" db="EMBL/GenBank/DDBJ databases">
        <authorList>
            <person name="Varghese N."/>
            <person name="Submissions S."/>
        </authorList>
    </citation>
    <scope>NUCLEOTIDE SEQUENCE [LARGE SCALE GENOMIC DNA]</scope>
    <source>
        <strain evidence="11">DSM 10146</strain>
    </source>
</reference>
<comment type="cofactor">
    <cofactor evidence="1 6">
        <name>FAD</name>
        <dbReference type="ChEBI" id="CHEBI:57692"/>
    </cofactor>
</comment>
<dbReference type="Gene3D" id="1.20.140.10">
    <property type="entry name" value="Butyryl-CoA Dehydrogenase, subunit A, domain 3"/>
    <property type="match status" value="1"/>
</dbReference>
<name>A0A1G7FE85_9RHOB</name>
<evidence type="ECO:0000256" key="2">
    <source>
        <dbReference type="ARBA" id="ARBA00009347"/>
    </source>
</evidence>
<proteinExistence type="inferred from homology"/>
<dbReference type="InterPro" id="IPR013786">
    <property type="entry name" value="AcylCoA_DH/ox_N"/>
</dbReference>
<dbReference type="InterPro" id="IPR006091">
    <property type="entry name" value="Acyl-CoA_Oxase/DH_mid-dom"/>
</dbReference>
<accession>A0A1G7FE85</accession>
<feature type="domain" description="Acyl-CoA dehydrogenase/oxidase N-terminal" evidence="9">
    <location>
        <begin position="7"/>
        <end position="117"/>
    </location>
</feature>
<dbReference type="STRING" id="282683.SAMN04488105_10714"/>
<keyword evidence="5 6" id="KW-0560">Oxidoreductase</keyword>
<dbReference type="GO" id="GO:0003995">
    <property type="term" value="F:acyl-CoA dehydrogenase activity"/>
    <property type="evidence" value="ECO:0007669"/>
    <property type="project" value="TreeGrafter"/>
</dbReference>
<organism evidence="10 11">
    <name type="scientific">Salipiger thiooxidans</name>
    <dbReference type="NCBI Taxonomy" id="282683"/>
    <lineage>
        <taxon>Bacteria</taxon>
        <taxon>Pseudomonadati</taxon>
        <taxon>Pseudomonadota</taxon>
        <taxon>Alphaproteobacteria</taxon>
        <taxon>Rhodobacterales</taxon>
        <taxon>Roseobacteraceae</taxon>
        <taxon>Salipiger</taxon>
    </lineage>
</organism>
<gene>
    <name evidence="10" type="ORF">SAMN04488105_10714</name>
</gene>
<dbReference type="OrthoDB" id="9780544at2"/>
<dbReference type="InterPro" id="IPR036250">
    <property type="entry name" value="AcylCo_DH-like_C"/>
</dbReference>
<sequence>MDFELPDDAAALIETTRKMVSDLMPHEPEFQKTGKVPAAVRKVFRDNGFFSLAFREENGGMGLGMLEICCIQAELAHLPVQFWADVKSSQGPQTKIIEDFGTEAQRQATLPAVIAGDLVMAFCLSEPHCGSDVSAIRTRAERTGDGWRLNGYKTYVSNGIKAGQAVVAAYTDRSKGARDGISLFLVPADAPGYKLAGILELMGHHTPGVAELAFDDVDLPAEALIGEEGKGLSYLMHGLNAGRLAIAGTSLGMGEMALEEARRYAHERPAFGGTLSDFQAVQHMLADMATEMRAARLLMLDAAWRYDRGEVSRSLCAMAKLFCSETACRTVDTALQIFGGAGYVRGQRVERLYRDVRVTRIYEGASEIQKNTIAREMLRD</sequence>
<dbReference type="FunFam" id="1.20.140.10:FF:000001">
    <property type="entry name" value="Acyl-CoA dehydrogenase"/>
    <property type="match status" value="1"/>
</dbReference>